<name>A0A485AUK6_KLUCR</name>
<protein>
    <submittedName>
        <fullName evidence="1">Multidrug-efflux transporter MexB</fullName>
    </submittedName>
</protein>
<evidence type="ECO:0000313" key="1">
    <source>
        <dbReference type="EMBL" id="VFS64331.1"/>
    </source>
</evidence>
<dbReference type="AlphaFoldDB" id="A0A485AUK6"/>
<proteinExistence type="predicted"/>
<sequence>MAAWISQDISDYVASNIQDPISRVDGVGDIDAYGSQYSMANLARSGQTQ</sequence>
<gene>
    <name evidence="1" type="primary">mexB_3</name>
    <name evidence="1" type="ORF">NCTC12993_03200</name>
</gene>
<dbReference type="EMBL" id="CAADJD010000018">
    <property type="protein sequence ID" value="VFS64331.1"/>
    <property type="molecule type" value="Genomic_DNA"/>
</dbReference>
<organism evidence="1 2">
    <name type="scientific">Kluyvera cryocrescens</name>
    <name type="common">Kluyvera citrophila</name>
    <dbReference type="NCBI Taxonomy" id="580"/>
    <lineage>
        <taxon>Bacteria</taxon>
        <taxon>Pseudomonadati</taxon>
        <taxon>Pseudomonadota</taxon>
        <taxon>Gammaproteobacteria</taxon>
        <taxon>Enterobacterales</taxon>
        <taxon>Enterobacteriaceae</taxon>
        <taxon>Kluyvera</taxon>
    </lineage>
</organism>
<dbReference type="SUPFAM" id="SSF82693">
    <property type="entry name" value="Multidrug efflux transporter AcrB pore domain, PN1, PN2, PC1 and PC2 subdomains"/>
    <property type="match status" value="1"/>
</dbReference>
<accession>A0A485AUK6</accession>
<dbReference type="Gene3D" id="3.30.70.1320">
    <property type="entry name" value="Multidrug efflux transporter AcrB pore domain like"/>
    <property type="match status" value="1"/>
</dbReference>
<keyword evidence="2" id="KW-1185">Reference proteome</keyword>
<evidence type="ECO:0000313" key="2">
    <source>
        <dbReference type="Proteomes" id="UP000401081"/>
    </source>
</evidence>
<dbReference type="Proteomes" id="UP000401081">
    <property type="component" value="Unassembled WGS sequence"/>
</dbReference>
<reference evidence="1 2" key="1">
    <citation type="submission" date="2019-03" db="EMBL/GenBank/DDBJ databases">
        <authorList>
            <consortium name="Pathogen Informatics"/>
        </authorList>
    </citation>
    <scope>NUCLEOTIDE SEQUENCE [LARGE SCALE GENOMIC DNA]</scope>
    <source>
        <strain evidence="1 2">NCTC12993</strain>
    </source>
</reference>